<organism evidence="2 3">
    <name type="scientific">Hypholoma sublateritium (strain FD-334 SS-4)</name>
    <dbReference type="NCBI Taxonomy" id="945553"/>
    <lineage>
        <taxon>Eukaryota</taxon>
        <taxon>Fungi</taxon>
        <taxon>Dikarya</taxon>
        <taxon>Basidiomycota</taxon>
        <taxon>Agaricomycotina</taxon>
        <taxon>Agaricomycetes</taxon>
        <taxon>Agaricomycetidae</taxon>
        <taxon>Agaricales</taxon>
        <taxon>Agaricineae</taxon>
        <taxon>Strophariaceae</taxon>
        <taxon>Hypholoma</taxon>
    </lineage>
</organism>
<feature type="compositionally biased region" description="Polar residues" evidence="1">
    <location>
        <begin position="50"/>
        <end position="61"/>
    </location>
</feature>
<feature type="region of interest" description="Disordered" evidence="1">
    <location>
        <begin position="30"/>
        <end position="80"/>
    </location>
</feature>
<feature type="region of interest" description="Disordered" evidence="1">
    <location>
        <begin position="163"/>
        <end position="185"/>
    </location>
</feature>
<evidence type="ECO:0000313" key="2">
    <source>
        <dbReference type="EMBL" id="KJA20842.1"/>
    </source>
</evidence>
<keyword evidence="3" id="KW-1185">Reference proteome</keyword>
<feature type="compositionally biased region" description="Low complexity" evidence="1">
    <location>
        <begin position="163"/>
        <end position="182"/>
    </location>
</feature>
<name>A0A0D2L2D2_HYPSF</name>
<feature type="region of interest" description="Disordered" evidence="1">
    <location>
        <begin position="226"/>
        <end position="247"/>
    </location>
</feature>
<feature type="region of interest" description="Disordered" evidence="1">
    <location>
        <begin position="292"/>
        <end position="311"/>
    </location>
</feature>
<sequence>MGFIKGFFPNTSDKSKRSAGALVFRSIASPFTRSSSRGSQESGSSPPETEYQSSQANNSPPFATRILPPPAPELQYAPPVSSTVEASQLFEGGQNFHSRVDNSNTINGRTAQAWVGNQTFMDTVTNTNIGNQNSNNFNNGNVNSYITGDATTYYGNNGSFAAPTSAPAVSTPSSSSTPVSPTQVYDGSQTFRADMVNRNVGNGPAQSFNGHQEFFGVVSNTNIGTSDAASGGADTSAEENATKSQTEALVEQMNSCGLEDPALIPESHRLTAPRSAPMSSIPVVVQTPVAPTAAPAPSKAAPSPPPPAAAKQVFEGSQKFHSAMYNTNNGSGAGQVFKGNQDFYGPMVNTNVTNSNSGNMNSGNVNSVIGGNTTTHWGGHWTPASMGYAPQQQGRAPLAIETAKLSIIDAQIQDIIQRGVRGPADAARLNALQGIVSGIRASCSTYM</sequence>
<dbReference type="Proteomes" id="UP000054270">
    <property type="component" value="Unassembled WGS sequence"/>
</dbReference>
<feature type="compositionally biased region" description="Low complexity" evidence="1">
    <location>
        <begin position="33"/>
        <end position="48"/>
    </location>
</feature>
<gene>
    <name evidence="2" type="ORF">HYPSUDRAFT_203436</name>
</gene>
<evidence type="ECO:0000313" key="3">
    <source>
        <dbReference type="Proteomes" id="UP000054270"/>
    </source>
</evidence>
<evidence type="ECO:0000256" key="1">
    <source>
        <dbReference type="SAM" id="MobiDB-lite"/>
    </source>
</evidence>
<dbReference type="EMBL" id="KN817563">
    <property type="protein sequence ID" value="KJA20842.1"/>
    <property type="molecule type" value="Genomic_DNA"/>
</dbReference>
<proteinExistence type="predicted"/>
<dbReference type="AlphaFoldDB" id="A0A0D2L2D2"/>
<accession>A0A0D2L2D2</accession>
<protein>
    <submittedName>
        <fullName evidence="2">Uncharacterized protein</fullName>
    </submittedName>
</protein>
<feature type="compositionally biased region" description="Polar residues" evidence="1">
    <location>
        <begin position="238"/>
        <end position="247"/>
    </location>
</feature>
<reference evidence="3" key="1">
    <citation type="submission" date="2014-04" db="EMBL/GenBank/DDBJ databases">
        <title>Evolutionary Origins and Diversification of the Mycorrhizal Mutualists.</title>
        <authorList>
            <consortium name="DOE Joint Genome Institute"/>
            <consortium name="Mycorrhizal Genomics Consortium"/>
            <person name="Kohler A."/>
            <person name="Kuo A."/>
            <person name="Nagy L.G."/>
            <person name="Floudas D."/>
            <person name="Copeland A."/>
            <person name="Barry K.W."/>
            <person name="Cichocki N."/>
            <person name="Veneault-Fourrey C."/>
            <person name="LaButti K."/>
            <person name="Lindquist E.A."/>
            <person name="Lipzen A."/>
            <person name="Lundell T."/>
            <person name="Morin E."/>
            <person name="Murat C."/>
            <person name="Riley R."/>
            <person name="Ohm R."/>
            <person name="Sun H."/>
            <person name="Tunlid A."/>
            <person name="Henrissat B."/>
            <person name="Grigoriev I.V."/>
            <person name="Hibbett D.S."/>
            <person name="Martin F."/>
        </authorList>
    </citation>
    <scope>NUCLEOTIDE SEQUENCE [LARGE SCALE GENOMIC DNA]</scope>
    <source>
        <strain evidence="3">FD-334 SS-4</strain>
    </source>
</reference>
<feature type="compositionally biased region" description="Low complexity" evidence="1">
    <location>
        <begin position="226"/>
        <end position="235"/>
    </location>
</feature>
<feature type="compositionally biased region" description="Low complexity" evidence="1">
    <location>
        <begin position="292"/>
        <end position="301"/>
    </location>
</feature>